<gene>
    <name evidence="2" type="ORF">H2200_001302</name>
</gene>
<organism evidence="2 3">
    <name type="scientific">Cladophialophora chaetospira</name>
    <dbReference type="NCBI Taxonomy" id="386627"/>
    <lineage>
        <taxon>Eukaryota</taxon>
        <taxon>Fungi</taxon>
        <taxon>Dikarya</taxon>
        <taxon>Ascomycota</taxon>
        <taxon>Pezizomycotina</taxon>
        <taxon>Eurotiomycetes</taxon>
        <taxon>Chaetothyriomycetidae</taxon>
        <taxon>Chaetothyriales</taxon>
        <taxon>Herpotrichiellaceae</taxon>
        <taxon>Cladophialophora</taxon>
    </lineage>
</organism>
<accession>A0AA38XKR6</accession>
<dbReference type="EMBL" id="JAPDRK010000002">
    <property type="protein sequence ID" value="KAJ9615228.1"/>
    <property type="molecule type" value="Genomic_DNA"/>
</dbReference>
<feature type="compositionally biased region" description="Polar residues" evidence="1">
    <location>
        <begin position="24"/>
        <end position="38"/>
    </location>
</feature>
<evidence type="ECO:0000256" key="1">
    <source>
        <dbReference type="SAM" id="MobiDB-lite"/>
    </source>
</evidence>
<comment type="caution">
    <text evidence="2">The sequence shown here is derived from an EMBL/GenBank/DDBJ whole genome shotgun (WGS) entry which is preliminary data.</text>
</comment>
<protein>
    <submittedName>
        <fullName evidence="2">Uncharacterized protein</fullName>
    </submittedName>
</protein>
<feature type="compositionally biased region" description="Basic and acidic residues" evidence="1">
    <location>
        <begin position="1"/>
        <end position="10"/>
    </location>
</feature>
<dbReference type="Proteomes" id="UP001172673">
    <property type="component" value="Unassembled WGS sequence"/>
</dbReference>
<reference evidence="2" key="1">
    <citation type="submission" date="2022-10" db="EMBL/GenBank/DDBJ databases">
        <title>Culturing micro-colonial fungi from biological soil crusts in the Mojave desert and describing Neophaeococcomyces mojavensis, and introducing the new genera and species Taxawa tesnikishii.</title>
        <authorList>
            <person name="Kurbessoian T."/>
            <person name="Stajich J.E."/>
        </authorList>
    </citation>
    <scope>NUCLEOTIDE SEQUENCE</scope>
    <source>
        <strain evidence="2">TK_41</strain>
    </source>
</reference>
<feature type="compositionally biased region" description="Basic and acidic residues" evidence="1">
    <location>
        <begin position="92"/>
        <end position="107"/>
    </location>
</feature>
<evidence type="ECO:0000313" key="3">
    <source>
        <dbReference type="Proteomes" id="UP001172673"/>
    </source>
</evidence>
<evidence type="ECO:0000313" key="2">
    <source>
        <dbReference type="EMBL" id="KAJ9615228.1"/>
    </source>
</evidence>
<feature type="region of interest" description="Disordered" evidence="1">
    <location>
        <begin position="1"/>
        <end position="122"/>
    </location>
</feature>
<proteinExistence type="predicted"/>
<dbReference type="AlphaFoldDB" id="A0AA38XKR6"/>
<feature type="compositionally biased region" description="Basic and acidic residues" evidence="1">
    <location>
        <begin position="54"/>
        <end position="66"/>
    </location>
</feature>
<feature type="compositionally biased region" description="Basic and acidic residues" evidence="1">
    <location>
        <begin position="74"/>
        <end position="83"/>
    </location>
</feature>
<name>A0AA38XKR6_9EURO</name>
<sequence>MPSDAKKVVDASKWSSVGKEIANHPNSTYHHPTRTEPNYDTGEYKAHPTYGNDKAARDRENAKVNGHDWAYSTDDPRHTDSKCHGPRINDQAARDRENNNVKCKDFGYPETSSRRANSKVGK</sequence>
<keyword evidence="3" id="KW-1185">Reference proteome</keyword>